<dbReference type="EMBL" id="CP076724">
    <property type="protein sequence ID" value="QWV97646.1"/>
    <property type="molecule type" value="Genomic_DNA"/>
</dbReference>
<reference evidence="2 3" key="1">
    <citation type="submission" date="2021-06" db="EMBL/GenBank/DDBJ databases">
        <title>Gemonas diversity in paddy soil.</title>
        <authorList>
            <person name="Liu G."/>
        </authorList>
    </citation>
    <scope>NUCLEOTIDE SEQUENCE [LARGE SCALE GENOMIC DNA]</scope>
    <source>
        <strain evidence="2 3">RG29</strain>
    </source>
</reference>
<name>A0ABX8JKK4_9BACT</name>
<keyword evidence="1" id="KW-1133">Transmembrane helix</keyword>
<protein>
    <recommendedName>
        <fullName evidence="4">YcxB-like protein domain-containing protein</fullName>
    </recommendedName>
</protein>
<evidence type="ECO:0000313" key="3">
    <source>
        <dbReference type="Proteomes" id="UP000683493"/>
    </source>
</evidence>
<keyword evidence="1" id="KW-0472">Membrane</keyword>
<keyword evidence="1" id="KW-0812">Transmembrane</keyword>
<feature type="transmembrane region" description="Helical" evidence="1">
    <location>
        <begin position="28"/>
        <end position="48"/>
    </location>
</feature>
<feature type="transmembrane region" description="Helical" evidence="1">
    <location>
        <begin position="54"/>
        <end position="76"/>
    </location>
</feature>
<organism evidence="2 3">
    <name type="scientific">Geomonas diazotrophica</name>
    <dbReference type="NCBI Taxonomy" id="2843197"/>
    <lineage>
        <taxon>Bacteria</taxon>
        <taxon>Pseudomonadati</taxon>
        <taxon>Thermodesulfobacteriota</taxon>
        <taxon>Desulfuromonadia</taxon>
        <taxon>Geobacterales</taxon>
        <taxon>Geobacteraceae</taxon>
        <taxon>Geomonas</taxon>
    </lineage>
</organism>
<sequence length="169" mass="19127">MNEAHFNRNLTVEDALRIEQLLKPQEKIWSSEGVVTIAMLFVIGMILGKVLGSSVIAIGITSMLGIVVVVMIPKALDKSSTRAKRKYYTDNLKDQEGALTPEKIIVITEEVTSELKWSIFNRLEVVEELAFVAKGREYLGFAPYMFQSPEDWERCKNLIIEKKKSQPHG</sequence>
<proteinExistence type="predicted"/>
<evidence type="ECO:0000256" key="1">
    <source>
        <dbReference type="SAM" id="Phobius"/>
    </source>
</evidence>
<gene>
    <name evidence="2" type="ORF">KP005_20320</name>
</gene>
<dbReference type="Proteomes" id="UP000683493">
    <property type="component" value="Chromosome"/>
</dbReference>
<accession>A0ABX8JKK4</accession>
<keyword evidence="3" id="KW-1185">Reference proteome</keyword>
<evidence type="ECO:0008006" key="4">
    <source>
        <dbReference type="Google" id="ProtNLM"/>
    </source>
</evidence>
<evidence type="ECO:0000313" key="2">
    <source>
        <dbReference type="EMBL" id="QWV97646.1"/>
    </source>
</evidence>